<feature type="binding site" evidence="5">
    <location>
        <position position="120"/>
    </location>
    <ligand>
        <name>Zn(2+)</name>
        <dbReference type="ChEBI" id="CHEBI:29105"/>
    </ligand>
</feature>
<gene>
    <name evidence="9" type="ORF">FDT66_02085</name>
</gene>
<dbReference type="AlphaFoldDB" id="A0A5S3NFK3"/>
<dbReference type="PANTHER" id="PTHR42742">
    <property type="entry name" value="TRANSCRIPTIONAL REPRESSOR MPRA"/>
    <property type="match status" value="1"/>
</dbReference>
<dbReference type="CDD" id="cd12213">
    <property type="entry name" value="ABD"/>
    <property type="match status" value="1"/>
</dbReference>
<keyword evidence="1 5" id="KW-0479">Metal-binding</keyword>
<evidence type="ECO:0000256" key="3">
    <source>
        <dbReference type="ARBA" id="ARBA00029741"/>
    </source>
</evidence>
<name>A0A5S3NFK3_9FLAO</name>
<evidence type="ECO:0000313" key="10">
    <source>
        <dbReference type="Proteomes" id="UP000307140"/>
    </source>
</evidence>
<dbReference type="Proteomes" id="UP000307140">
    <property type="component" value="Unassembled WGS sequence"/>
</dbReference>
<dbReference type="GO" id="GO:0008270">
    <property type="term" value="F:zinc ion binding"/>
    <property type="evidence" value="ECO:0007669"/>
    <property type="project" value="InterPro"/>
</dbReference>
<dbReference type="CDD" id="cd07010">
    <property type="entry name" value="cupin_PMI_type_I_N_bac"/>
    <property type="match status" value="1"/>
</dbReference>
<evidence type="ECO:0000313" key="9">
    <source>
        <dbReference type="EMBL" id="TMM32276.1"/>
    </source>
</evidence>
<dbReference type="PANTHER" id="PTHR42742:SF3">
    <property type="entry name" value="FRUCTOKINASE"/>
    <property type="match status" value="1"/>
</dbReference>
<sequence length="325" mass="37254">MKLYPLKFSPVFSYRLWGGEKLKTVLNKKYSENNIGESWEISDVGNSETLVSEGIYKGKTLRNLIEEFKGDFLGNKVYQRFGNEFPLLVKFIDAKKPLSIQVHPSNEVAKKRHNSFGKNEMWYVLEADKNAELIVGFDKKLDKEGYKKHLDEGSILEVLHHEKVAEGDTFYIPTGRVHAIGAGVLLAEIQQTSDITYRIYDYDRVDAKTGKLRDLHSDLAIDVIDFNCYDSYKTPYETKTNRSNKLVHSPYFNTNILIIDGGLQKDYSKLDSFVIYICVEGQLEIEQNNEKYQIIKGETILLPASINNVELQTVSVKSKLLEVYL</sequence>
<keyword evidence="10" id="KW-1185">Reference proteome</keyword>
<dbReference type="Pfam" id="PF21621">
    <property type="entry name" value="MPI_cupin_dom"/>
    <property type="match status" value="1"/>
</dbReference>
<accession>A0A5S3NFK3</accession>
<dbReference type="PIRSF" id="PIRSF036894">
    <property type="entry name" value="PMI_Firm_short"/>
    <property type="match status" value="1"/>
</dbReference>
<dbReference type="InterPro" id="IPR049071">
    <property type="entry name" value="MPI_cupin_dom"/>
</dbReference>
<dbReference type="InterPro" id="IPR014710">
    <property type="entry name" value="RmlC-like_jellyroll"/>
</dbReference>
<dbReference type="EMBL" id="VANR01000001">
    <property type="protein sequence ID" value="TMM32276.1"/>
    <property type="molecule type" value="Genomic_DNA"/>
</dbReference>
<proteinExistence type="predicted"/>
<dbReference type="SUPFAM" id="SSF51182">
    <property type="entry name" value="RmlC-like cupins"/>
    <property type="match status" value="1"/>
</dbReference>
<comment type="cofactor">
    <cofactor evidence="5">
        <name>Zn(2+)</name>
        <dbReference type="ChEBI" id="CHEBI:29105"/>
    </cofactor>
    <text evidence="5">Binds 1 zinc ion per subunit.</text>
</comment>
<feature type="domain" description="Mannose-6-phosphate isomerase cupin" evidence="8">
    <location>
        <begin position="245"/>
        <end position="312"/>
    </location>
</feature>
<dbReference type="InterPro" id="IPR046457">
    <property type="entry name" value="PMI_typeI_cat"/>
</dbReference>
<feature type="active site" evidence="6">
    <location>
        <position position="198"/>
    </location>
</feature>
<comment type="caution">
    <text evidence="9">The sequence shown here is derived from an EMBL/GenBank/DDBJ whole genome shotgun (WGS) entry which is preliminary data.</text>
</comment>
<evidence type="ECO:0000259" key="8">
    <source>
        <dbReference type="Pfam" id="PF21621"/>
    </source>
</evidence>
<reference evidence="9 10" key="1">
    <citation type="submission" date="2019-05" db="EMBL/GenBank/DDBJ databases">
        <title>Polaribacter aestuariivivens sp. nov., isolated from a tidal flat.</title>
        <authorList>
            <person name="Yoon J.-H."/>
        </authorList>
    </citation>
    <scope>NUCLEOTIDE SEQUENCE [LARGE SCALE GENOMIC DNA]</scope>
    <source>
        <strain evidence="9 10">DBTF-3</strain>
    </source>
</reference>
<feature type="binding site" evidence="5">
    <location>
        <position position="178"/>
    </location>
    <ligand>
        <name>Zn(2+)</name>
        <dbReference type="ChEBI" id="CHEBI:29105"/>
    </ligand>
</feature>
<dbReference type="Pfam" id="PF20511">
    <property type="entry name" value="PMI_typeI_cat"/>
    <property type="match status" value="1"/>
</dbReference>
<evidence type="ECO:0000259" key="7">
    <source>
        <dbReference type="Pfam" id="PF20511"/>
    </source>
</evidence>
<dbReference type="OrthoDB" id="9808275at2"/>
<protein>
    <recommendedName>
        <fullName evidence="3">Phosphohexomutase</fullName>
    </recommendedName>
    <alternativeName>
        <fullName evidence="4">Phosphomannose isomerase</fullName>
    </alternativeName>
</protein>
<keyword evidence="2 5" id="KW-0862">Zinc</keyword>
<feature type="domain" description="Phosphomannose isomerase type I catalytic" evidence="7">
    <location>
        <begin position="9"/>
        <end position="118"/>
    </location>
</feature>
<keyword evidence="9" id="KW-0413">Isomerase</keyword>
<dbReference type="GO" id="GO:0004476">
    <property type="term" value="F:mannose-6-phosphate isomerase activity"/>
    <property type="evidence" value="ECO:0007669"/>
    <property type="project" value="InterPro"/>
</dbReference>
<feature type="binding site" evidence="5">
    <location>
        <position position="103"/>
    </location>
    <ligand>
        <name>Zn(2+)</name>
        <dbReference type="ChEBI" id="CHEBI:29105"/>
    </ligand>
</feature>
<dbReference type="InterPro" id="IPR051804">
    <property type="entry name" value="Carb_Metab_Reg_Kinase/Isom"/>
</dbReference>
<dbReference type="RefSeq" id="WP_138534488.1">
    <property type="nucleotide sequence ID" value="NZ_VANR01000001.1"/>
</dbReference>
<evidence type="ECO:0000256" key="4">
    <source>
        <dbReference type="ARBA" id="ARBA00030762"/>
    </source>
</evidence>
<organism evidence="9 10">
    <name type="scientific">Polaribacter aestuariivivens</name>
    <dbReference type="NCBI Taxonomy" id="2304626"/>
    <lineage>
        <taxon>Bacteria</taxon>
        <taxon>Pseudomonadati</taxon>
        <taxon>Bacteroidota</taxon>
        <taxon>Flavobacteriia</taxon>
        <taxon>Flavobacteriales</taxon>
        <taxon>Flavobacteriaceae</taxon>
    </lineage>
</organism>
<dbReference type="GO" id="GO:0005975">
    <property type="term" value="P:carbohydrate metabolic process"/>
    <property type="evidence" value="ECO:0007669"/>
    <property type="project" value="InterPro"/>
</dbReference>
<evidence type="ECO:0000256" key="1">
    <source>
        <dbReference type="ARBA" id="ARBA00022723"/>
    </source>
</evidence>
<dbReference type="Gene3D" id="2.60.120.10">
    <property type="entry name" value="Jelly Rolls"/>
    <property type="match status" value="2"/>
</dbReference>
<dbReference type="InterPro" id="IPR014628">
    <property type="entry name" value="Man6P_isomerase_Firm_short"/>
</dbReference>
<dbReference type="InterPro" id="IPR011051">
    <property type="entry name" value="RmlC_Cupin_sf"/>
</dbReference>
<evidence type="ECO:0000256" key="6">
    <source>
        <dbReference type="PIRSR" id="PIRSR036894-2"/>
    </source>
</evidence>
<evidence type="ECO:0000256" key="5">
    <source>
        <dbReference type="PIRSR" id="PIRSR036894-1"/>
    </source>
</evidence>
<evidence type="ECO:0000256" key="2">
    <source>
        <dbReference type="ARBA" id="ARBA00022833"/>
    </source>
</evidence>